<dbReference type="PROSITE" id="PS50883">
    <property type="entry name" value="EAL"/>
    <property type="match status" value="1"/>
</dbReference>
<dbReference type="EMBL" id="AP025730">
    <property type="protein sequence ID" value="BDI04502.1"/>
    <property type="molecule type" value="Genomic_DNA"/>
</dbReference>
<evidence type="ECO:0000259" key="1">
    <source>
        <dbReference type="PROSITE" id="PS50883"/>
    </source>
</evidence>
<feature type="domain" description="EAL" evidence="1">
    <location>
        <begin position="350"/>
        <end position="607"/>
    </location>
</feature>
<dbReference type="RefSeq" id="WP_310742585.1">
    <property type="nucleotide sequence ID" value="NZ_AP025730.1"/>
</dbReference>
<dbReference type="Proteomes" id="UP001057498">
    <property type="component" value="Chromosome"/>
</dbReference>
<dbReference type="SUPFAM" id="SSF141868">
    <property type="entry name" value="EAL domain-like"/>
    <property type="match status" value="1"/>
</dbReference>
<name>A0ABN6PJF7_9BURK</name>
<dbReference type="PANTHER" id="PTHR33121">
    <property type="entry name" value="CYCLIC DI-GMP PHOSPHODIESTERASE PDEF"/>
    <property type="match status" value="1"/>
</dbReference>
<dbReference type="Gene3D" id="3.30.70.270">
    <property type="match status" value="1"/>
</dbReference>
<evidence type="ECO:0008006" key="5">
    <source>
        <dbReference type="Google" id="ProtNLM"/>
    </source>
</evidence>
<dbReference type="Pfam" id="PF00563">
    <property type="entry name" value="EAL"/>
    <property type="match status" value="1"/>
</dbReference>
<protein>
    <recommendedName>
        <fullName evidence="5">EAL domain-containing protein</fullName>
    </recommendedName>
</protein>
<dbReference type="InterPro" id="IPR035919">
    <property type="entry name" value="EAL_sf"/>
</dbReference>
<keyword evidence="4" id="KW-1185">Reference proteome</keyword>
<dbReference type="CDD" id="cd01948">
    <property type="entry name" value="EAL"/>
    <property type="match status" value="1"/>
</dbReference>
<reference evidence="3" key="1">
    <citation type="submission" date="2022-04" db="EMBL/GenBank/DDBJ databases">
        <title>Whole genome sequence of Sphaerotilus sp. FB-5.</title>
        <authorList>
            <person name="Takeda M."/>
            <person name="Narihara S."/>
            <person name="Akimoto M."/>
            <person name="Akimoto R."/>
            <person name="Nishiyashiki S."/>
            <person name="Murakami T."/>
        </authorList>
    </citation>
    <scope>NUCLEOTIDE SEQUENCE</scope>
    <source>
        <strain evidence="3">FB-5</strain>
    </source>
</reference>
<dbReference type="InterPro" id="IPR001633">
    <property type="entry name" value="EAL_dom"/>
</dbReference>
<dbReference type="Gene3D" id="3.20.20.450">
    <property type="entry name" value="EAL domain"/>
    <property type="match status" value="1"/>
</dbReference>
<dbReference type="PANTHER" id="PTHR33121:SF70">
    <property type="entry name" value="SIGNALING PROTEIN YKOW"/>
    <property type="match status" value="1"/>
</dbReference>
<dbReference type="Pfam" id="PF00990">
    <property type="entry name" value="GGDEF"/>
    <property type="match status" value="1"/>
</dbReference>
<gene>
    <name evidence="3" type="ORF">CATMQ487_14720</name>
</gene>
<dbReference type="SMART" id="SM00267">
    <property type="entry name" value="GGDEF"/>
    <property type="match status" value="1"/>
</dbReference>
<evidence type="ECO:0000313" key="3">
    <source>
        <dbReference type="EMBL" id="BDI04502.1"/>
    </source>
</evidence>
<sequence length="636" mass="67439">MKTLRIVILEEDDAIAHPARAASDPTNAAASTPFAGLDPRTLEGLNGPAVAELLRQHAMPMSFLDTDAGGLDEAEAASTSLEDRLQEALRSDIPGSAPIPLLLVPPREDTLAAGAGAARPQAHERFGDSLMRVLRRHELEAALTDADTRLRQIGLRDARHGLPRRELFLDRLEQATISVQRGGVSFTLLMIGAELPAELGGTADMGLEAGEPAPAAQPASTLLIEAVSARLQRQGRRSDSYARIGGHSFAALMLGNNSVAASMGLAHRLAEDLARPVMVAGRPIQPVITIGVVLCPQHGGDARNLMLHAHAALEQAQAGRHVVAVYDPRYSRALHNSQGDGGALTMPLQGEALAPLLVQALERRELGIALQPVVDLTSGRITEIEALARWQLPDQGPVATREFIAVAEQHGLIAQLTDLVLDQALAAARHWRTAGLEAGLALNLSVRLLADRDWPTRLRNALERHDCPAQRLTLEVSAPALMQHADADVQVLAELTALGVKLAVDDFGNGLTSFLAVTELGEIAQIKIDLAALRQDARATRPEHLRAILGAAVALAHGLGARVVVKGVEDGADLAALHELGVDGLQGRVCAAPMAARQVRSWWAAARQRPLAWQHADTPGGRAALDILLDAGAPHA</sequence>
<feature type="domain" description="GGDEF" evidence="2">
    <location>
        <begin position="184"/>
        <end position="328"/>
    </location>
</feature>
<dbReference type="InterPro" id="IPR043128">
    <property type="entry name" value="Rev_trsase/Diguanyl_cyclase"/>
</dbReference>
<organism evidence="3 4">
    <name type="scientific">Sphaerotilus microaerophilus</name>
    <dbReference type="NCBI Taxonomy" id="2914710"/>
    <lineage>
        <taxon>Bacteria</taxon>
        <taxon>Pseudomonadati</taxon>
        <taxon>Pseudomonadota</taxon>
        <taxon>Betaproteobacteria</taxon>
        <taxon>Burkholderiales</taxon>
        <taxon>Sphaerotilaceae</taxon>
        <taxon>Sphaerotilus</taxon>
    </lineage>
</organism>
<proteinExistence type="predicted"/>
<dbReference type="PROSITE" id="PS50887">
    <property type="entry name" value="GGDEF"/>
    <property type="match status" value="1"/>
</dbReference>
<dbReference type="SMART" id="SM00052">
    <property type="entry name" value="EAL"/>
    <property type="match status" value="1"/>
</dbReference>
<dbReference type="SUPFAM" id="SSF55073">
    <property type="entry name" value="Nucleotide cyclase"/>
    <property type="match status" value="1"/>
</dbReference>
<dbReference type="InterPro" id="IPR050706">
    <property type="entry name" value="Cyclic-di-GMP_PDE-like"/>
</dbReference>
<evidence type="ECO:0000259" key="2">
    <source>
        <dbReference type="PROSITE" id="PS50887"/>
    </source>
</evidence>
<accession>A0ABN6PJF7</accession>
<dbReference type="InterPro" id="IPR029787">
    <property type="entry name" value="Nucleotide_cyclase"/>
</dbReference>
<dbReference type="InterPro" id="IPR000160">
    <property type="entry name" value="GGDEF_dom"/>
</dbReference>
<evidence type="ECO:0000313" key="4">
    <source>
        <dbReference type="Proteomes" id="UP001057498"/>
    </source>
</evidence>